<dbReference type="Gene3D" id="1.10.510.10">
    <property type="entry name" value="Transferase(Phosphotransferase) domain 1"/>
    <property type="match status" value="1"/>
</dbReference>
<dbReference type="InterPro" id="IPR011009">
    <property type="entry name" value="Kinase-like_dom_sf"/>
</dbReference>
<dbReference type="RefSeq" id="XP_042995981.1">
    <property type="nucleotide sequence ID" value="XM_043140047.1"/>
</dbReference>
<dbReference type="Proteomes" id="UP000027002">
    <property type="component" value="Chromosome 2"/>
</dbReference>
<evidence type="ECO:0000313" key="3">
    <source>
        <dbReference type="Proteomes" id="UP000027002"/>
    </source>
</evidence>
<protein>
    <recommendedName>
        <fullName evidence="4">Protein kinase domain-containing protein</fullName>
    </recommendedName>
</protein>
<dbReference type="KEGG" id="uvi:66063327"/>
<dbReference type="EMBL" id="CP072754">
    <property type="protein sequence ID" value="QUC18308.1"/>
    <property type="molecule type" value="Genomic_DNA"/>
</dbReference>
<dbReference type="GeneID" id="66063327"/>
<name>A0A8E5HN44_USTVR</name>
<keyword evidence="3" id="KW-1185">Reference proteome</keyword>
<gene>
    <name evidence="2" type="ORF">UV8b_02549</name>
</gene>
<proteinExistence type="predicted"/>
<reference evidence="2" key="1">
    <citation type="submission" date="2020-03" db="EMBL/GenBank/DDBJ databases">
        <title>A mixture of massive structural variations and highly conserved coding sequences in Ustilaginoidea virens genome.</title>
        <authorList>
            <person name="Zhang K."/>
            <person name="Zhao Z."/>
            <person name="Zhang Z."/>
            <person name="Li Y."/>
            <person name="Hsiang T."/>
            <person name="Sun W."/>
        </authorList>
    </citation>
    <scope>NUCLEOTIDE SEQUENCE</scope>
    <source>
        <strain evidence="2">UV-8b</strain>
    </source>
</reference>
<feature type="region of interest" description="Disordered" evidence="1">
    <location>
        <begin position="136"/>
        <end position="163"/>
    </location>
</feature>
<accession>A0A8E5HN44</accession>
<evidence type="ECO:0000313" key="2">
    <source>
        <dbReference type="EMBL" id="QUC18308.1"/>
    </source>
</evidence>
<dbReference type="OrthoDB" id="4953516at2759"/>
<organism evidence="2 3">
    <name type="scientific">Ustilaginoidea virens</name>
    <name type="common">Rice false smut fungus</name>
    <name type="synonym">Villosiclava virens</name>
    <dbReference type="NCBI Taxonomy" id="1159556"/>
    <lineage>
        <taxon>Eukaryota</taxon>
        <taxon>Fungi</taxon>
        <taxon>Dikarya</taxon>
        <taxon>Ascomycota</taxon>
        <taxon>Pezizomycotina</taxon>
        <taxon>Sordariomycetes</taxon>
        <taxon>Hypocreomycetidae</taxon>
        <taxon>Hypocreales</taxon>
        <taxon>Clavicipitaceae</taxon>
        <taxon>Ustilaginoidea</taxon>
    </lineage>
</organism>
<dbReference type="SUPFAM" id="SSF56112">
    <property type="entry name" value="Protein kinase-like (PK-like)"/>
    <property type="match status" value="1"/>
</dbReference>
<sequence>MLRVCGAGAIIFRLQSASDRGQNAQTTRKPSSYCANSRGLTDDGILLEFAPNGNLRDYYLVPHPETSLQQRMTWCVQAAQGINYIHSTKRVRPSLPSPPRQSPGVDDNLDLKLADSQGQHLSADGVALLDALSLESSKSCPPRTPADRARVKTDLTPLAHGEGLDGLSMQTSEALEGESPQLMDPWLSGICDAAQAASSTPACSAARWLRLNKSYDFLVLSLVTLGIPYLGHMLGVRGSTAGHVIVAARKSPPRLNSSYPWS</sequence>
<evidence type="ECO:0000256" key="1">
    <source>
        <dbReference type="SAM" id="MobiDB-lite"/>
    </source>
</evidence>
<evidence type="ECO:0008006" key="4">
    <source>
        <dbReference type="Google" id="ProtNLM"/>
    </source>
</evidence>
<dbReference type="AlphaFoldDB" id="A0A8E5HN44"/>